<dbReference type="Proteomes" id="UP001054945">
    <property type="component" value="Unassembled WGS sequence"/>
</dbReference>
<keyword evidence="3" id="KW-1185">Reference proteome</keyword>
<evidence type="ECO:0000313" key="2">
    <source>
        <dbReference type="EMBL" id="GIY23328.1"/>
    </source>
</evidence>
<accession>A0AAV4RTX9</accession>
<name>A0AAV4RTX9_CAEEX</name>
<proteinExistence type="predicted"/>
<organism evidence="2 3">
    <name type="scientific">Caerostris extrusa</name>
    <name type="common">Bark spider</name>
    <name type="synonym">Caerostris bankana</name>
    <dbReference type="NCBI Taxonomy" id="172846"/>
    <lineage>
        <taxon>Eukaryota</taxon>
        <taxon>Metazoa</taxon>
        <taxon>Ecdysozoa</taxon>
        <taxon>Arthropoda</taxon>
        <taxon>Chelicerata</taxon>
        <taxon>Arachnida</taxon>
        <taxon>Araneae</taxon>
        <taxon>Araneomorphae</taxon>
        <taxon>Entelegynae</taxon>
        <taxon>Araneoidea</taxon>
        <taxon>Araneidae</taxon>
        <taxon>Caerostris</taxon>
    </lineage>
</organism>
<gene>
    <name evidence="2" type="ORF">CEXT_243942</name>
</gene>
<comment type="caution">
    <text evidence="2">The sequence shown here is derived from an EMBL/GenBank/DDBJ whole genome shotgun (WGS) entry which is preliminary data.</text>
</comment>
<dbReference type="EMBL" id="BPLR01008262">
    <property type="protein sequence ID" value="GIY23328.1"/>
    <property type="molecule type" value="Genomic_DNA"/>
</dbReference>
<dbReference type="AlphaFoldDB" id="A0AAV4RTX9"/>
<feature type="region of interest" description="Disordered" evidence="1">
    <location>
        <begin position="138"/>
        <end position="157"/>
    </location>
</feature>
<evidence type="ECO:0000313" key="3">
    <source>
        <dbReference type="Proteomes" id="UP001054945"/>
    </source>
</evidence>
<evidence type="ECO:0000256" key="1">
    <source>
        <dbReference type="SAM" id="MobiDB-lite"/>
    </source>
</evidence>
<reference evidence="2 3" key="1">
    <citation type="submission" date="2021-06" db="EMBL/GenBank/DDBJ databases">
        <title>Caerostris extrusa draft genome.</title>
        <authorList>
            <person name="Kono N."/>
            <person name="Arakawa K."/>
        </authorList>
    </citation>
    <scope>NUCLEOTIDE SEQUENCE [LARGE SCALE GENOMIC DNA]</scope>
</reference>
<sequence length="178" mass="20294">MGAPTGEGEGCEVMGLPSIESSEASVTYKHHCFDGKHCSNCCSSDLAFSYALLDYLIVRLFSCRFLFCFFNYDVPVLDLKKRGKFVMLVFGDLQPTSEKNRYFFLLPPFYRQNIDDDEKGLKECSVVALKMQKRTVTASESDKKKKSSSRTMPQGQRFFQTWERTSQSLITVTSKLPQ</sequence>
<protein>
    <submittedName>
        <fullName evidence="2">Uncharacterized protein</fullName>
    </submittedName>
</protein>